<dbReference type="InterPro" id="IPR001810">
    <property type="entry name" value="F-box_dom"/>
</dbReference>
<reference evidence="2" key="1">
    <citation type="submission" date="2015-04" db="UniProtKB">
        <authorList>
            <consortium name="EnsemblPlants"/>
        </authorList>
    </citation>
    <scope>IDENTIFICATION</scope>
</reference>
<protein>
    <recommendedName>
        <fullName evidence="1">F-box domain-containing protein</fullName>
    </recommendedName>
</protein>
<feature type="domain" description="F-box" evidence="1">
    <location>
        <begin position="473"/>
        <end position="505"/>
    </location>
</feature>
<dbReference type="Gene3D" id="3.80.10.10">
    <property type="entry name" value="Ribonuclease Inhibitor"/>
    <property type="match status" value="2"/>
</dbReference>
<organism evidence="2">
    <name type="scientific">Oryza glumipatula</name>
    <dbReference type="NCBI Taxonomy" id="40148"/>
    <lineage>
        <taxon>Eukaryota</taxon>
        <taxon>Viridiplantae</taxon>
        <taxon>Streptophyta</taxon>
        <taxon>Embryophyta</taxon>
        <taxon>Tracheophyta</taxon>
        <taxon>Spermatophyta</taxon>
        <taxon>Magnoliopsida</taxon>
        <taxon>Liliopsida</taxon>
        <taxon>Poales</taxon>
        <taxon>Poaceae</taxon>
        <taxon>BOP clade</taxon>
        <taxon>Oryzoideae</taxon>
        <taxon>Oryzeae</taxon>
        <taxon>Oryzinae</taxon>
        <taxon>Oryza</taxon>
    </lineage>
</organism>
<dbReference type="eggNOG" id="KOG0342">
    <property type="taxonomic scope" value="Eukaryota"/>
</dbReference>
<keyword evidence="3" id="KW-1185">Reference proteome</keyword>
<dbReference type="STRING" id="40148.A0A0D9Z0F7"/>
<reference evidence="2" key="2">
    <citation type="submission" date="2018-05" db="EMBL/GenBank/DDBJ databases">
        <title>OgluRS3 (Oryza glumaepatula Reference Sequence Version 3).</title>
        <authorList>
            <person name="Zhang J."/>
            <person name="Kudrna D."/>
            <person name="Lee S."/>
            <person name="Talag J."/>
            <person name="Welchert J."/>
            <person name="Wing R.A."/>
        </authorList>
    </citation>
    <scope>NUCLEOTIDE SEQUENCE [LARGE SCALE GENOMIC DNA]</scope>
</reference>
<dbReference type="InterPro" id="IPR036047">
    <property type="entry name" value="F-box-like_dom_sf"/>
</dbReference>
<dbReference type="InterPro" id="IPR032675">
    <property type="entry name" value="LRR_dom_sf"/>
</dbReference>
<dbReference type="SUPFAM" id="SSF81383">
    <property type="entry name" value="F-box domain"/>
    <property type="match status" value="2"/>
</dbReference>
<evidence type="ECO:0000313" key="2">
    <source>
        <dbReference type="EnsemblPlants" id="OGLUM02G39160.1"/>
    </source>
</evidence>
<name>A0A0D9Z0F7_9ORYZ</name>
<dbReference type="PANTHER" id="PTHR32153">
    <property type="entry name" value="OJ000223_09.16 PROTEIN"/>
    <property type="match status" value="1"/>
</dbReference>
<dbReference type="AlphaFoldDB" id="A0A0D9Z0F7"/>
<dbReference type="SMART" id="SM00256">
    <property type="entry name" value="FBOX"/>
    <property type="match status" value="2"/>
</dbReference>
<feature type="domain" description="F-box" evidence="1">
    <location>
        <begin position="24"/>
        <end position="73"/>
    </location>
</feature>
<dbReference type="PROSITE" id="PS50181">
    <property type="entry name" value="FBOX"/>
    <property type="match status" value="2"/>
</dbReference>
<proteinExistence type="predicted"/>
<evidence type="ECO:0000259" key="1">
    <source>
        <dbReference type="PROSITE" id="PS50181"/>
    </source>
</evidence>
<evidence type="ECO:0000313" key="3">
    <source>
        <dbReference type="Proteomes" id="UP000026961"/>
    </source>
</evidence>
<dbReference type="EnsemblPlants" id="OGLUM02G39160.1">
    <property type="protein sequence ID" value="OGLUM02G39160.1"/>
    <property type="gene ID" value="OGLUM02G39160"/>
</dbReference>
<sequence>MKNKKGSRCNRNKSAAHNNHLLMVDRFTKLPDDLLLNILDRLNTPDAVRTCLLSKRTIHLRHLLSNLQIWVNSFVPDCGYATLMDTVPMNAAMADATDNLLTFRSQEIPLLNLSIGFYLKYYDCLTIGKAVARAMATHKLDSAEFIILPEKKLQYCTIEDRRRNGKQLMTFFGACTDAFAGLTRLHLRNLKLAETDIPNIIATCKRLEYLRLSMCQTEDSVLQLQVEHPRLAELDISSAGLELVELNSLPNLKRLSQFFSSAPSIRDLHLSFLSEKIWVQPECPKLLSPILQNMQVLNLDELPEGCDITWTCFFLEAAPSLKEVCIIVWDHWCDMETNSVEREEQGFCEKTNVEWESSAPDGFRHYNLTKLTIYGFQPNENFMGYIRHVMEAAVNLEDISLYDRKVLECCEVLDPKIEVAPSRYRQTIEEQDLLRKQIIEGLVMASPHIIHFRSYPQQKNKKSAAHNNPQLVVDRFTKLPDDLLLNILDRLNTPDAVRTCLLSKRTIHLRHLLSNLDISVDSFVPHYYGYYATSKDAIQIQMNAAVSDATDNILNFINQEIPLRQLTICFYLKYNDCLTIGKTVARAMATHNLDSAEFIILTGKRAHHCSIDDLRHNGKQLMTFFGACTDAFAGLTRLHLRNLRLAETDILNIIATCKRLEYLRLSMCQTEDSVLQMKLEHPRLVELNISSAGLELVELSSLPNLKRLVFSLWNCPQEPLSFGNVPLLSSLSLTDESMRWQKVIKLSQFLPNVLSIRDLHLNFSSEKIWVQPECPKLLAPVLRNLQVLNLDELPEGCDITWTRFFIEAAPVLKELCITVWNHWCEMETDSVEREAQGLCDKTNVEWESSAPDGFRHYNLTKLTIYGFQPNDNFLGYIRHIMEAAVNLEDVSLYDRKVLECCEDLDPKIKVAPSGYPETIQEQELLKKQITEGLVMASPHIIHFRFKIDQRSLESNPCHGGGNGVGLLESSDALVMPLIARVLASGRISPSLFNEERKWRPDSSDEDVSTSRKDLRFAKFGASSEEELVGGRGERIAGEREAERHRLYDLGRRGWGCGGQAAWRG</sequence>
<accession>A0A0D9Z0F7</accession>
<dbReference type="Pfam" id="PF00646">
    <property type="entry name" value="F-box"/>
    <property type="match status" value="2"/>
</dbReference>
<dbReference type="InterPro" id="IPR044997">
    <property type="entry name" value="F-box_plant"/>
</dbReference>
<dbReference type="Pfam" id="PF23622">
    <property type="entry name" value="LRR_At1g61320_AtMIF1"/>
    <property type="match status" value="1"/>
</dbReference>
<dbReference type="HOGENOM" id="CLU_013738_0_0_1"/>
<dbReference type="Proteomes" id="UP000026961">
    <property type="component" value="Chromosome 2"/>
</dbReference>
<dbReference type="SUPFAM" id="SSF52047">
    <property type="entry name" value="RNI-like"/>
    <property type="match status" value="1"/>
</dbReference>
<dbReference type="Gramene" id="OGLUM02G39160.1">
    <property type="protein sequence ID" value="OGLUM02G39160.1"/>
    <property type="gene ID" value="OGLUM02G39160"/>
</dbReference>
<dbReference type="InterPro" id="IPR055357">
    <property type="entry name" value="LRR_At1g61320_AtMIF1"/>
</dbReference>